<keyword evidence="2" id="KW-1185">Reference proteome</keyword>
<name>A0ACB8RW57_9AGAM</name>
<evidence type="ECO:0000313" key="1">
    <source>
        <dbReference type="EMBL" id="KAI0048341.1"/>
    </source>
</evidence>
<reference evidence="1" key="1">
    <citation type="submission" date="2021-02" db="EMBL/GenBank/DDBJ databases">
        <authorList>
            <consortium name="DOE Joint Genome Institute"/>
            <person name="Ahrendt S."/>
            <person name="Looney B.P."/>
            <person name="Miyauchi S."/>
            <person name="Morin E."/>
            <person name="Drula E."/>
            <person name="Courty P.E."/>
            <person name="Chicoki N."/>
            <person name="Fauchery L."/>
            <person name="Kohler A."/>
            <person name="Kuo A."/>
            <person name="Labutti K."/>
            <person name="Pangilinan J."/>
            <person name="Lipzen A."/>
            <person name="Riley R."/>
            <person name="Andreopoulos W."/>
            <person name="He G."/>
            <person name="Johnson J."/>
            <person name="Barry K.W."/>
            <person name="Grigoriev I.V."/>
            <person name="Nagy L."/>
            <person name="Hibbett D."/>
            <person name="Henrissat B."/>
            <person name="Matheny P.B."/>
            <person name="Labbe J."/>
            <person name="Martin F."/>
        </authorList>
    </citation>
    <scope>NUCLEOTIDE SEQUENCE</scope>
    <source>
        <strain evidence="1">FP105234-sp</strain>
    </source>
</reference>
<protein>
    <submittedName>
        <fullName evidence="1">Uncharacterized protein</fullName>
    </submittedName>
</protein>
<organism evidence="1 2">
    <name type="scientific">Auriscalpium vulgare</name>
    <dbReference type="NCBI Taxonomy" id="40419"/>
    <lineage>
        <taxon>Eukaryota</taxon>
        <taxon>Fungi</taxon>
        <taxon>Dikarya</taxon>
        <taxon>Basidiomycota</taxon>
        <taxon>Agaricomycotina</taxon>
        <taxon>Agaricomycetes</taxon>
        <taxon>Russulales</taxon>
        <taxon>Auriscalpiaceae</taxon>
        <taxon>Auriscalpium</taxon>
    </lineage>
</organism>
<proteinExistence type="predicted"/>
<sequence>ITAWLREIGGINSNSYGRFSEEKGPHGGASNGMYEAAYIYFEKRRIFEGKKKSAKRQRNEGEHRGGQPRENRKKGWVFA</sequence>
<evidence type="ECO:0000313" key="2">
    <source>
        <dbReference type="Proteomes" id="UP000814033"/>
    </source>
</evidence>
<dbReference type="Proteomes" id="UP000814033">
    <property type="component" value="Unassembled WGS sequence"/>
</dbReference>
<reference evidence="1" key="2">
    <citation type="journal article" date="2022" name="New Phytol.">
        <title>Evolutionary transition to the ectomycorrhizal habit in the genomes of a hyperdiverse lineage of mushroom-forming fungi.</title>
        <authorList>
            <person name="Looney B."/>
            <person name="Miyauchi S."/>
            <person name="Morin E."/>
            <person name="Drula E."/>
            <person name="Courty P.E."/>
            <person name="Kohler A."/>
            <person name="Kuo A."/>
            <person name="LaButti K."/>
            <person name="Pangilinan J."/>
            <person name="Lipzen A."/>
            <person name="Riley R."/>
            <person name="Andreopoulos W."/>
            <person name="He G."/>
            <person name="Johnson J."/>
            <person name="Nolan M."/>
            <person name="Tritt A."/>
            <person name="Barry K.W."/>
            <person name="Grigoriev I.V."/>
            <person name="Nagy L.G."/>
            <person name="Hibbett D."/>
            <person name="Henrissat B."/>
            <person name="Matheny P.B."/>
            <person name="Labbe J."/>
            <person name="Martin F.M."/>
        </authorList>
    </citation>
    <scope>NUCLEOTIDE SEQUENCE</scope>
    <source>
        <strain evidence="1">FP105234-sp</strain>
    </source>
</reference>
<accession>A0ACB8RW57</accession>
<feature type="non-terminal residue" evidence="1">
    <location>
        <position position="1"/>
    </location>
</feature>
<dbReference type="EMBL" id="MU275888">
    <property type="protein sequence ID" value="KAI0048341.1"/>
    <property type="molecule type" value="Genomic_DNA"/>
</dbReference>
<gene>
    <name evidence="1" type="ORF">FA95DRAFT_1490931</name>
</gene>
<comment type="caution">
    <text evidence="1">The sequence shown here is derived from an EMBL/GenBank/DDBJ whole genome shotgun (WGS) entry which is preliminary data.</text>
</comment>